<keyword evidence="2" id="KW-0472">Membrane</keyword>
<sequence>MNEDEIKGTAKKTVGTVQEVAGKAINDDQLEAKGYLNQALGTVQDGYGKVRDKVKDIVDDAPAAAKTAIDTGRDYARRGSAVMARATGDNNVLVAAVAAGVAGLALGWFAWSRRGGRKTGE</sequence>
<dbReference type="SUPFAM" id="SSF69047">
    <property type="entry name" value="Hypothetical protein YjbJ"/>
    <property type="match status" value="1"/>
</dbReference>
<dbReference type="Pfam" id="PF05532">
    <property type="entry name" value="CsbD"/>
    <property type="match status" value="1"/>
</dbReference>
<feature type="domain" description="CsbD-like" evidence="3">
    <location>
        <begin position="4"/>
        <end position="56"/>
    </location>
</feature>
<comment type="similarity">
    <text evidence="1">Belongs to the UPF0337 (CsbD) family.</text>
</comment>
<dbReference type="EMBL" id="JARYGZ010000001">
    <property type="protein sequence ID" value="MDH7638762.1"/>
    <property type="molecule type" value="Genomic_DNA"/>
</dbReference>
<evidence type="ECO:0000313" key="5">
    <source>
        <dbReference type="Proteomes" id="UP001160625"/>
    </source>
</evidence>
<evidence type="ECO:0000256" key="2">
    <source>
        <dbReference type="SAM" id="Phobius"/>
    </source>
</evidence>
<comment type="caution">
    <text evidence="4">The sequence shown here is derived from an EMBL/GenBank/DDBJ whole genome shotgun (WGS) entry which is preliminary data.</text>
</comment>
<gene>
    <name evidence="4" type="ORF">QGN17_08470</name>
</gene>
<keyword evidence="2" id="KW-1133">Transmembrane helix</keyword>
<evidence type="ECO:0000259" key="3">
    <source>
        <dbReference type="Pfam" id="PF05532"/>
    </source>
</evidence>
<name>A0ABT6N120_9SPHN</name>
<dbReference type="Proteomes" id="UP001160625">
    <property type="component" value="Unassembled WGS sequence"/>
</dbReference>
<organism evidence="4 5">
    <name type="scientific">Sphingomonas oryzagri</name>
    <dbReference type="NCBI Taxonomy" id="3042314"/>
    <lineage>
        <taxon>Bacteria</taxon>
        <taxon>Pseudomonadati</taxon>
        <taxon>Pseudomonadota</taxon>
        <taxon>Alphaproteobacteria</taxon>
        <taxon>Sphingomonadales</taxon>
        <taxon>Sphingomonadaceae</taxon>
        <taxon>Sphingomonas</taxon>
    </lineage>
</organism>
<keyword evidence="2" id="KW-0812">Transmembrane</keyword>
<protein>
    <submittedName>
        <fullName evidence="4">CsbD family protein</fullName>
    </submittedName>
</protein>
<feature type="transmembrane region" description="Helical" evidence="2">
    <location>
        <begin position="92"/>
        <end position="111"/>
    </location>
</feature>
<evidence type="ECO:0000256" key="1">
    <source>
        <dbReference type="ARBA" id="ARBA00009129"/>
    </source>
</evidence>
<dbReference type="Gene3D" id="1.10.1470.10">
    <property type="entry name" value="YjbJ"/>
    <property type="match status" value="1"/>
</dbReference>
<dbReference type="RefSeq" id="WP_281044044.1">
    <property type="nucleotide sequence ID" value="NZ_JARYGZ010000001.1"/>
</dbReference>
<dbReference type="InterPro" id="IPR036629">
    <property type="entry name" value="YjbJ_sf"/>
</dbReference>
<dbReference type="InterPro" id="IPR008462">
    <property type="entry name" value="CsbD"/>
</dbReference>
<reference evidence="4" key="1">
    <citation type="submission" date="2023-04" db="EMBL/GenBank/DDBJ databases">
        <title>Sphingomonas sp. MAHUQ-71 isolated from rice field.</title>
        <authorList>
            <person name="Huq M.A."/>
        </authorList>
    </citation>
    <scope>NUCLEOTIDE SEQUENCE</scope>
    <source>
        <strain evidence="4">MAHUQ-71</strain>
    </source>
</reference>
<evidence type="ECO:0000313" key="4">
    <source>
        <dbReference type="EMBL" id="MDH7638762.1"/>
    </source>
</evidence>
<accession>A0ABT6N120</accession>
<proteinExistence type="inferred from homology"/>
<keyword evidence="5" id="KW-1185">Reference proteome</keyword>